<name>A0A0D0C1A4_9AGAR</name>
<evidence type="ECO:0000313" key="2">
    <source>
        <dbReference type="Proteomes" id="UP000053593"/>
    </source>
</evidence>
<reference evidence="1 2" key="1">
    <citation type="submission" date="2014-04" db="EMBL/GenBank/DDBJ databases">
        <title>Evolutionary Origins and Diversification of the Mycorrhizal Mutualists.</title>
        <authorList>
            <consortium name="DOE Joint Genome Institute"/>
            <consortium name="Mycorrhizal Genomics Consortium"/>
            <person name="Kohler A."/>
            <person name="Kuo A."/>
            <person name="Nagy L.G."/>
            <person name="Floudas D."/>
            <person name="Copeland A."/>
            <person name="Barry K.W."/>
            <person name="Cichocki N."/>
            <person name="Veneault-Fourrey C."/>
            <person name="LaButti K."/>
            <person name="Lindquist E.A."/>
            <person name="Lipzen A."/>
            <person name="Lundell T."/>
            <person name="Morin E."/>
            <person name="Murat C."/>
            <person name="Riley R."/>
            <person name="Ohm R."/>
            <person name="Sun H."/>
            <person name="Tunlid A."/>
            <person name="Henrissat B."/>
            <person name="Grigoriev I.V."/>
            <person name="Hibbett D.S."/>
            <person name="Martin F."/>
        </authorList>
    </citation>
    <scope>NUCLEOTIDE SEQUENCE [LARGE SCALE GENOMIC DNA]</scope>
    <source>
        <strain evidence="1 2">FD-317 M1</strain>
    </source>
</reference>
<gene>
    <name evidence="1" type="ORF">GYMLUDRAFT_394015</name>
</gene>
<dbReference type="EMBL" id="KN834862">
    <property type="protein sequence ID" value="KIK51482.1"/>
    <property type="molecule type" value="Genomic_DNA"/>
</dbReference>
<sequence length="106" mass="11259">MVFKGASFRSRLAGGFWSPLLSHLAGLQPSVVSEHYWLDTSGEKMANLTANYPCSFAAGRPFQSLESGKKPTSEGGVGLKIGESKESTPCFLASSRSHLSGILHGD</sequence>
<dbReference type="HOGENOM" id="CLU_2223559_0_0_1"/>
<protein>
    <submittedName>
        <fullName evidence="1">Uncharacterized protein</fullName>
    </submittedName>
</protein>
<keyword evidence="2" id="KW-1185">Reference proteome</keyword>
<organism evidence="1 2">
    <name type="scientific">Collybiopsis luxurians FD-317 M1</name>
    <dbReference type="NCBI Taxonomy" id="944289"/>
    <lineage>
        <taxon>Eukaryota</taxon>
        <taxon>Fungi</taxon>
        <taxon>Dikarya</taxon>
        <taxon>Basidiomycota</taxon>
        <taxon>Agaricomycotina</taxon>
        <taxon>Agaricomycetes</taxon>
        <taxon>Agaricomycetidae</taxon>
        <taxon>Agaricales</taxon>
        <taxon>Marasmiineae</taxon>
        <taxon>Omphalotaceae</taxon>
        <taxon>Collybiopsis</taxon>
        <taxon>Collybiopsis luxurians</taxon>
    </lineage>
</organism>
<evidence type="ECO:0000313" key="1">
    <source>
        <dbReference type="EMBL" id="KIK51482.1"/>
    </source>
</evidence>
<proteinExistence type="predicted"/>
<dbReference type="AlphaFoldDB" id="A0A0D0C1A4"/>
<dbReference type="Proteomes" id="UP000053593">
    <property type="component" value="Unassembled WGS sequence"/>
</dbReference>
<accession>A0A0D0C1A4</accession>